<feature type="domain" description="C2H2-type" evidence="11">
    <location>
        <begin position="459"/>
        <end position="487"/>
    </location>
</feature>
<evidence type="ECO:0000256" key="8">
    <source>
        <dbReference type="PROSITE-ProRule" id="PRU00042"/>
    </source>
</evidence>
<keyword evidence="13" id="KW-1185">Reference proteome</keyword>
<dbReference type="Gene3D" id="3.30.160.60">
    <property type="entry name" value="Classic Zinc Finger"/>
    <property type="match status" value="6"/>
</dbReference>
<evidence type="ECO:0000259" key="12">
    <source>
        <dbReference type="PROSITE" id="PS51915"/>
    </source>
</evidence>
<name>A0A6J1NZR4_BICAN</name>
<dbReference type="SMART" id="SM00355">
    <property type="entry name" value="ZnF_C2H2"/>
    <property type="match status" value="10"/>
</dbReference>
<dbReference type="SMART" id="SM00868">
    <property type="entry name" value="zf-AD"/>
    <property type="match status" value="1"/>
</dbReference>
<feature type="compositionally biased region" description="Polar residues" evidence="10">
    <location>
        <begin position="911"/>
        <end position="941"/>
    </location>
</feature>
<evidence type="ECO:0000256" key="10">
    <source>
        <dbReference type="SAM" id="MobiDB-lite"/>
    </source>
</evidence>
<feature type="domain" description="C2H2-type" evidence="11">
    <location>
        <begin position="365"/>
        <end position="393"/>
    </location>
</feature>
<dbReference type="Proteomes" id="UP001652582">
    <property type="component" value="Chromosome 4"/>
</dbReference>
<protein>
    <submittedName>
        <fullName evidence="14">Protein suppressor of hairy wing isoform X1</fullName>
    </submittedName>
</protein>
<evidence type="ECO:0000256" key="5">
    <source>
        <dbReference type="ARBA" id="ARBA00022833"/>
    </source>
</evidence>
<feature type="compositionally biased region" description="Basic and acidic residues" evidence="10">
    <location>
        <begin position="647"/>
        <end position="661"/>
    </location>
</feature>
<dbReference type="Pfam" id="PF00096">
    <property type="entry name" value="zf-C2H2"/>
    <property type="match status" value="3"/>
</dbReference>
<dbReference type="RefSeq" id="XP_023949081.2">
    <property type="nucleotide sequence ID" value="XM_024093313.2"/>
</dbReference>
<evidence type="ECO:0000256" key="6">
    <source>
        <dbReference type="ARBA" id="ARBA00023125"/>
    </source>
</evidence>
<feature type="compositionally biased region" description="Basic and acidic residues" evidence="10">
    <location>
        <begin position="876"/>
        <end position="905"/>
    </location>
</feature>
<feature type="compositionally biased region" description="Polar residues" evidence="10">
    <location>
        <begin position="664"/>
        <end position="693"/>
    </location>
</feature>
<keyword evidence="7" id="KW-0539">Nucleus</keyword>
<dbReference type="InterPro" id="IPR013087">
    <property type="entry name" value="Znf_C2H2_type"/>
</dbReference>
<dbReference type="PANTHER" id="PTHR24404">
    <property type="entry name" value="ZINC FINGER PROTEIN"/>
    <property type="match status" value="1"/>
</dbReference>
<feature type="region of interest" description="Disordered" evidence="10">
    <location>
        <begin position="1023"/>
        <end position="1049"/>
    </location>
</feature>
<dbReference type="SUPFAM" id="SSF57716">
    <property type="entry name" value="Glucocorticoid receptor-like (DNA-binding domain)"/>
    <property type="match status" value="1"/>
</dbReference>
<feature type="compositionally biased region" description="Acidic residues" evidence="10">
    <location>
        <begin position="821"/>
        <end position="835"/>
    </location>
</feature>
<evidence type="ECO:0000256" key="9">
    <source>
        <dbReference type="PROSITE-ProRule" id="PRU01263"/>
    </source>
</evidence>
<feature type="compositionally biased region" description="Basic and acidic residues" evidence="10">
    <location>
        <begin position="695"/>
        <end position="779"/>
    </location>
</feature>
<feature type="domain" description="C2H2-type" evidence="11">
    <location>
        <begin position="404"/>
        <end position="431"/>
    </location>
</feature>
<feature type="binding site" evidence="9">
    <location>
        <position position="14"/>
    </location>
    <ligand>
        <name>Zn(2+)</name>
        <dbReference type="ChEBI" id="CHEBI:29105"/>
    </ligand>
</feature>
<evidence type="ECO:0000313" key="13">
    <source>
        <dbReference type="Proteomes" id="UP001652582"/>
    </source>
</evidence>
<proteinExistence type="predicted"/>
<evidence type="ECO:0000256" key="2">
    <source>
        <dbReference type="ARBA" id="ARBA00022723"/>
    </source>
</evidence>
<feature type="domain" description="C2H2-type" evidence="11">
    <location>
        <begin position="222"/>
        <end position="249"/>
    </location>
</feature>
<feature type="binding site" evidence="9">
    <location>
        <position position="65"/>
    </location>
    <ligand>
        <name>Zn(2+)</name>
        <dbReference type="ChEBI" id="CHEBI:29105"/>
    </ligand>
</feature>
<dbReference type="GO" id="GO:0005634">
    <property type="term" value="C:nucleus"/>
    <property type="evidence" value="ECO:0007669"/>
    <property type="project" value="UniProtKB-SubCell"/>
</dbReference>
<feature type="domain" description="C2H2-type" evidence="11">
    <location>
        <begin position="308"/>
        <end position="336"/>
    </location>
</feature>
<keyword evidence="4 8" id="KW-0863">Zinc-finger</keyword>
<feature type="region of interest" description="Disordered" evidence="10">
    <location>
        <begin position="609"/>
        <end position="941"/>
    </location>
</feature>
<dbReference type="GeneID" id="112053764"/>
<comment type="subcellular location">
    <subcellularLocation>
        <location evidence="1">Nucleus</location>
    </subcellularLocation>
</comment>
<sequence>MESRKETLGIVKICRFCLVQNRPLGTLYDKAKSKTTVTLPLKILTNVSIEVLPSDKKPTFICDRCKFYMNLFYEYKHIVRQADESIHQYVHNGTPLAAVSWPVALSKIFRTLSEPDTVKTVVEGGATIQVTSHDISDSDEEDGNVYNVKIGDDEDTKCIKVVTSKDTKAKENARGQDASNVEDKDSEKIEEGCFPCDECNCTYPLQQLLNLHKMQKHRTRDVACSQCDAKFFTKYDLAAHAVRHSMDMPFECVACGKKFKRLILLKRHEKMIHPDIPQLLCPNCPATFLSNEQLDMHQKKHIRLQKPYACTQCDKKFHEKSALQRHVDVVHNKEATLCCEYCPERFGSISKLARHVRSHVGERPYPCKYCEKSFTKSHHYTRHFRLKHREQARTSGANGQQEQYRCEQCEDVFDSQDDLIYHSAIHATQNLTCPLCQEKFEDVEAVTTHIKSHVNGVEFMCDYCELIFTTQEKLDNHMMIVHDDELQNELDDESSLEMDENEDDDTGINIKEEGDDMIIEIKKPDNYLVTEVKDDTEEKMDVTNSEESESEATYTELQTVDTLAIISKNVPKPQEKVPSKPAVTTTTTDNIKIVSKPVDNQTSNILRKAEEIKRKAPPSPAGDAVIIRKAKPVTKVESSNSGGASDKSLRLLEKELQDLKRTNSRNTETNKTPNKVLESSKSKRPQFQTSTPKLRSAEDKKILNKSFPLEKKQLEKRVLTKENKEPKETKEIKNNGNSKEEKDKEKDKEKEKDKDNNEKDFKEKEKEKISEKDKAKETPKSIVKNGAATEKANTEDGVRRSTRPSKIKDYAKMIREVTQELSDDDETTEDDEDYCEPDKSTEIRRGRRPSQVVKVTPAKTPPATPANPPRKRGRPRKDNKQVPAKIKKEEETLVVKKEEVTSPEKEEIDSNDTSSVTDVEQSVSKTPEPTNTSTNVMVSPSGQTLKKVPVKALPPGVKAMPLPRTMPAELCEMQIGKKVVKVQKIVMTKAEVEAMAKQGLVEMKGGTMVLKQGIKLSDASAVKSSVSGDGEPVRREKAVPTRCEIGDES</sequence>
<evidence type="ECO:0000256" key="4">
    <source>
        <dbReference type="ARBA" id="ARBA00022771"/>
    </source>
</evidence>
<accession>A0A6J1NZR4</accession>
<dbReference type="PROSITE" id="PS51915">
    <property type="entry name" value="ZAD"/>
    <property type="match status" value="1"/>
</dbReference>
<dbReference type="SUPFAM" id="SSF57667">
    <property type="entry name" value="beta-beta-alpha zinc fingers"/>
    <property type="match status" value="6"/>
</dbReference>
<evidence type="ECO:0000256" key="1">
    <source>
        <dbReference type="ARBA" id="ARBA00004123"/>
    </source>
</evidence>
<dbReference type="GO" id="GO:0003700">
    <property type="term" value="F:DNA-binding transcription factor activity"/>
    <property type="evidence" value="ECO:0007669"/>
    <property type="project" value="TreeGrafter"/>
</dbReference>
<dbReference type="InterPro" id="IPR012934">
    <property type="entry name" value="Znf_AD"/>
</dbReference>
<dbReference type="GO" id="GO:0000978">
    <property type="term" value="F:RNA polymerase II cis-regulatory region sequence-specific DNA binding"/>
    <property type="evidence" value="ECO:0007669"/>
    <property type="project" value="TreeGrafter"/>
</dbReference>
<evidence type="ECO:0000313" key="14">
    <source>
        <dbReference type="RefSeq" id="XP_023949081.2"/>
    </source>
</evidence>
<feature type="binding site" evidence="9">
    <location>
        <position position="62"/>
    </location>
    <ligand>
        <name>Zn(2+)</name>
        <dbReference type="ChEBI" id="CHEBI:29105"/>
    </ligand>
</feature>
<dbReference type="OrthoDB" id="6077919at2759"/>
<dbReference type="Pfam" id="PF07776">
    <property type="entry name" value="zf-AD"/>
    <property type="match status" value="1"/>
</dbReference>
<feature type="domain" description="C2H2-type" evidence="11">
    <location>
        <begin position="279"/>
        <end position="306"/>
    </location>
</feature>
<evidence type="ECO:0000256" key="3">
    <source>
        <dbReference type="ARBA" id="ARBA00022737"/>
    </source>
</evidence>
<dbReference type="GO" id="GO:0006357">
    <property type="term" value="P:regulation of transcription by RNA polymerase II"/>
    <property type="evidence" value="ECO:0007669"/>
    <property type="project" value="TreeGrafter"/>
</dbReference>
<feature type="domain" description="ZAD" evidence="12">
    <location>
        <begin position="12"/>
        <end position="89"/>
    </location>
</feature>
<dbReference type="PROSITE" id="PS00028">
    <property type="entry name" value="ZINC_FINGER_C2H2_1"/>
    <property type="match status" value="9"/>
</dbReference>
<dbReference type="Gene3D" id="3.40.1800.20">
    <property type="match status" value="1"/>
</dbReference>
<dbReference type="InterPro" id="IPR036236">
    <property type="entry name" value="Znf_C2H2_sf"/>
</dbReference>
<feature type="compositionally biased region" description="Pro residues" evidence="10">
    <location>
        <begin position="859"/>
        <end position="868"/>
    </location>
</feature>
<keyword evidence="6" id="KW-0238">DNA-binding</keyword>
<reference evidence="14" key="1">
    <citation type="submission" date="2025-08" db="UniProtKB">
        <authorList>
            <consortium name="RefSeq"/>
        </authorList>
    </citation>
    <scope>IDENTIFICATION</scope>
</reference>
<keyword evidence="2 9" id="KW-0479">Metal-binding</keyword>
<feature type="compositionally biased region" description="Basic and acidic residues" evidence="10">
    <location>
        <begin position="806"/>
        <end position="818"/>
    </location>
</feature>
<organism evidence="13 14">
    <name type="scientific">Bicyclus anynana</name>
    <name type="common">Squinting bush brown butterfly</name>
    <dbReference type="NCBI Taxonomy" id="110368"/>
    <lineage>
        <taxon>Eukaryota</taxon>
        <taxon>Metazoa</taxon>
        <taxon>Ecdysozoa</taxon>
        <taxon>Arthropoda</taxon>
        <taxon>Hexapoda</taxon>
        <taxon>Insecta</taxon>
        <taxon>Pterygota</taxon>
        <taxon>Neoptera</taxon>
        <taxon>Endopterygota</taxon>
        <taxon>Lepidoptera</taxon>
        <taxon>Glossata</taxon>
        <taxon>Ditrysia</taxon>
        <taxon>Papilionoidea</taxon>
        <taxon>Nymphalidae</taxon>
        <taxon>Satyrinae</taxon>
        <taxon>Satyrini</taxon>
        <taxon>Mycalesina</taxon>
        <taxon>Bicyclus</taxon>
    </lineage>
</organism>
<keyword evidence="5 9" id="KW-0862">Zinc</keyword>
<keyword evidence="3" id="KW-0677">Repeat</keyword>
<dbReference type="GO" id="GO:0008270">
    <property type="term" value="F:zinc ion binding"/>
    <property type="evidence" value="ECO:0007669"/>
    <property type="project" value="UniProtKB-UniRule"/>
</dbReference>
<evidence type="ECO:0000256" key="7">
    <source>
        <dbReference type="ARBA" id="ARBA00023242"/>
    </source>
</evidence>
<dbReference type="InterPro" id="IPR050589">
    <property type="entry name" value="Ikaros_C2H2-ZF"/>
</dbReference>
<gene>
    <name evidence="14" type="primary">LOC112053764</name>
</gene>
<feature type="domain" description="C2H2-type" evidence="11">
    <location>
        <begin position="337"/>
        <end position="364"/>
    </location>
</feature>
<dbReference type="KEGG" id="bany:112053764"/>
<dbReference type="PROSITE" id="PS50157">
    <property type="entry name" value="ZINC_FINGER_C2H2_2"/>
    <property type="match status" value="8"/>
</dbReference>
<dbReference type="PANTHER" id="PTHR24404:SF114">
    <property type="entry name" value="KLUMPFUSS, ISOFORM B-RELATED"/>
    <property type="match status" value="1"/>
</dbReference>
<feature type="binding site" evidence="9">
    <location>
        <position position="17"/>
    </location>
    <ligand>
        <name>Zn(2+)</name>
        <dbReference type="ChEBI" id="CHEBI:29105"/>
    </ligand>
</feature>
<evidence type="ECO:0000259" key="11">
    <source>
        <dbReference type="PROSITE" id="PS50157"/>
    </source>
</evidence>
<dbReference type="AlphaFoldDB" id="A0A6J1NZR4"/>
<feature type="domain" description="C2H2-type" evidence="11">
    <location>
        <begin position="250"/>
        <end position="273"/>
    </location>
</feature>